<dbReference type="EMBL" id="JBHSKX010000004">
    <property type="protein sequence ID" value="MFC5368919.1"/>
    <property type="molecule type" value="Genomic_DNA"/>
</dbReference>
<protein>
    <recommendedName>
        <fullName evidence="3">1,4-alpha-glucan branching enzyme</fullName>
    </recommendedName>
</protein>
<accession>A0ABD5RFY9</accession>
<evidence type="ECO:0000313" key="2">
    <source>
        <dbReference type="Proteomes" id="UP001596201"/>
    </source>
</evidence>
<comment type="caution">
    <text evidence="1">The sequence shown here is derived from an EMBL/GenBank/DDBJ whole genome shotgun (WGS) entry which is preliminary data.</text>
</comment>
<proteinExistence type="predicted"/>
<gene>
    <name evidence="1" type="ORF">ACFPJ5_18495</name>
</gene>
<sequence length="112" mass="13100">MSDKPTLASYDDWTTDHEEIRDWVEARDGRPAVLRDPDADDLTFVFGDPDRAIASPVEWERFFDRFERRDRLFAYREDDDPADAYALLDRARLDPSRLEEGATDRDDSVSRS</sequence>
<keyword evidence="2" id="KW-1185">Reference proteome</keyword>
<dbReference type="RefSeq" id="WP_227230976.1">
    <property type="nucleotide sequence ID" value="NZ_JAJCVJ010000003.1"/>
</dbReference>
<dbReference type="Proteomes" id="UP001596201">
    <property type="component" value="Unassembled WGS sequence"/>
</dbReference>
<name>A0ABD5RFY9_9EURY</name>
<organism evidence="1 2">
    <name type="scientific">Salinirubrum litoreum</name>
    <dbReference type="NCBI Taxonomy" id="1126234"/>
    <lineage>
        <taxon>Archaea</taxon>
        <taxon>Methanobacteriati</taxon>
        <taxon>Methanobacteriota</taxon>
        <taxon>Stenosarchaea group</taxon>
        <taxon>Halobacteria</taxon>
        <taxon>Halobacteriales</taxon>
        <taxon>Haloferacaceae</taxon>
        <taxon>Salinirubrum</taxon>
    </lineage>
</organism>
<dbReference type="AlphaFoldDB" id="A0ABD5RFY9"/>
<evidence type="ECO:0000313" key="1">
    <source>
        <dbReference type="EMBL" id="MFC5368919.1"/>
    </source>
</evidence>
<evidence type="ECO:0008006" key="3">
    <source>
        <dbReference type="Google" id="ProtNLM"/>
    </source>
</evidence>
<reference evidence="1 2" key="1">
    <citation type="journal article" date="2019" name="Int. J. Syst. Evol. Microbiol.">
        <title>The Global Catalogue of Microorganisms (GCM) 10K type strain sequencing project: providing services to taxonomists for standard genome sequencing and annotation.</title>
        <authorList>
            <consortium name="The Broad Institute Genomics Platform"/>
            <consortium name="The Broad Institute Genome Sequencing Center for Infectious Disease"/>
            <person name="Wu L."/>
            <person name="Ma J."/>
        </authorList>
    </citation>
    <scope>NUCLEOTIDE SEQUENCE [LARGE SCALE GENOMIC DNA]</scope>
    <source>
        <strain evidence="1 2">CGMCC 1.12237</strain>
    </source>
</reference>